<feature type="transmembrane region" description="Helical" evidence="11">
    <location>
        <begin position="406"/>
        <end position="430"/>
    </location>
</feature>
<feature type="transmembrane region" description="Helical" evidence="11">
    <location>
        <begin position="77"/>
        <end position="97"/>
    </location>
</feature>
<feature type="transmembrane region" description="Helical" evidence="11">
    <location>
        <begin position="125"/>
        <end position="146"/>
    </location>
</feature>
<feature type="transmembrane region" description="Helical" evidence="11">
    <location>
        <begin position="381"/>
        <end position="400"/>
    </location>
</feature>
<dbReference type="InterPro" id="IPR038377">
    <property type="entry name" value="Na/Glc_symporter_sf"/>
</dbReference>
<name>A0ABS9MQQ2_9BURK</name>
<keyword evidence="8 11" id="KW-0472">Membrane</keyword>
<evidence type="ECO:0000256" key="7">
    <source>
        <dbReference type="ARBA" id="ARBA00022989"/>
    </source>
</evidence>
<feature type="transmembrane region" description="Helical" evidence="11">
    <location>
        <begin position="240"/>
        <end position="260"/>
    </location>
</feature>
<keyword evidence="13" id="KW-1185">Reference proteome</keyword>
<dbReference type="InterPro" id="IPR050277">
    <property type="entry name" value="Sodium:Solute_Symporter"/>
</dbReference>
<comment type="subcellular location">
    <subcellularLocation>
        <location evidence="1">Membrane</location>
        <topology evidence="1">Multi-pass membrane protein</topology>
    </subcellularLocation>
</comment>
<accession>A0ABS9MQQ2</accession>
<dbReference type="RefSeq" id="WP_237978612.1">
    <property type="nucleotide sequence ID" value="NZ_JAKNCT010000006.1"/>
</dbReference>
<feature type="transmembrane region" description="Helical" evidence="11">
    <location>
        <begin position="328"/>
        <end position="352"/>
    </location>
</feature>
<feature type="transmembrane region" description="Helical" evidence="11">
    <location>
        <begin position="437"/>
        <end position="459"/>
    </location>
</feature>
<evidence type="ECO:0000256" key="6">
    <source>
        <dbReference type="ARBA" id="ARBA00022847"/>
    </source>
</evidence>
<protein>
    <submittedName>
        <fullName evidence="12">Sodium/pantothenate symporter</fullName>
    </submittedName>
</protein>
<comment type="similarity">
    <text evidence="2 10">Belongs to the sodium:solute symporter (SSF) (TC 2.A.21) family.</text>
</comment>
<evidence type="ECO:0000256" key="3">
    <source>
        <dbReference type="ARBA" id="ARBA00022448"/>
    </source>
</evidence>
<feature type="transmembrane region" description="Helical" evidence="11">
    <location>
        <begin position="182"/>
        <end position="206"/>
    </location>
</feature>
<sequence>MTPHDEVLVPVMVFLALLLVIGLYAGRSLGRSGDFDRDYFIANRSLGGVVLAMTLVATYGSVSSFVSGPGLAWKLGFGWVVFAAPQIITGFLLLGTVGKKLAVIARRTGSLTVIDILQARYGSRALSVLLALVMIVFFTAMVVGQFMGGAQIFAAITGLDYKLGLLLFAAVTVIYTSSGFRAVVLTDAVCAVLMLTGMATLGWTIITSGGGMEGIMSTLSSAGIGESGRSSFLTPDAGGALPYTLLFSSWLLVGFCTVGLPQSLVRCLSYRTTADLSRAMVVATVICGALMIGMTLLGVLSRGTILEKPAAGTDAVIPLLIVNHMDPLLAGITIIGPLAATMSTVSSLLIAASSAVARDLWRQVFPARPDSAENSRKSHRVVSITVTLALGAVSVLLALYPQTIVVWVNLFAFGGLESAFLWPVVLGLFWPRMNARGALAGSLAGLGLYTVLMICGVNLWGFHNIVFGVLAGLVFSILGAVTGPKVDLAVMKTFFPHRL</sequence>
<keyword evidence="3" id="KW-0813">Transport</keyword>
<proteinExistence type="inferred from homology"/>
<comment type="caution">
    <text evidence="12">The sequence shown here is derived from an EMBL/GenBank/DDBJ whole genome shotgun (WGS) entry which is preliminary data.</text>
</comment>
<evidence type="ECO:0000256" key="9">
    <source>
        <dbReference type="ARBA" id="ARBA00023201"/>
    </source>
</evidence>
<evidence type="ECO:0000313" key="12">
    <source>
        <dbReference type="EMBL" id="MCG5030958.1"/>
    </source>
</evidence>
<evidence type="ECO:0000256" key="11">
    <source>
        <dbReference type="SAM" id="Phobius"/>
    </source>
</evidence>
<keyword evidence="5 11" id="KW-0812">Transmembrane</keyword>
<evidence type="ECO:0000256" key="1">
    <source>
        <dbReference type="ARBA" id="ARBA00004141"/>
    </source>
</evidence>
<dbReference type="PROSITE" id="PS50283">
    <property type="entry name" value="NA_SOLUT_SYMP_3"/>
    <property type="match status" value="1"/>
</dbReference>
<gene>
    <name evidence="12" type="primary">panF</name>
    <name evidence="12" type="ORF">MAF45_05795</name>
</gene>
<dbReference type="InterPro" id="IPR001734">
    <property type="entry name" value="Na/solute_symporter"/>
</dbReference>
<keyword evidence="9" id="KW-0915">Sodium</keyword>
<dbReference type="EMBL" id="JAKNCT010000006">
    <property type="protein sequence ID" value="MCG5030958.1"/>
    <property type="molecule type" value="Genomic_DNA"/>
</dbReference>
<evidence type="ECO:0000256" key="2">
    <source>
        <dbReference type="ARBA" id="ARBA00006434"/>
    </source>
</evidence>
<evidence type="ECO:0000256" key="8">
    <source>
        <dbReference type="ARBA" id="ARBA00023136"/>
    </source>
</evidence>
<evidence type="ECO:0000313" key="13">
    <source>
        <dbReference type="Proteomes" id="UP001297600"/>
    </source>
</evidence>
<dbReference type="PANTHER" id="PTHR48086:SF4">
    <property type="entry name" value="SODIUM_PANTOTHENATE SYMPORTER"/>
    <property type="match status" value="1"/>
</dbReference>
<dbReference type="PROSITE" id="PS00457">
    <property type="entry name" value="NA_SOLUT_SYMP_2"/>
    <property type="match status" value="1"/>
</dbReference>
<dbReference type="InterPro" id="IPR011849">
    <property type="entry name" value="Na/pantothenate_symporter"/>
</dbReference>
<evidence type="ECO:0000256" key="5">
    <source>
        <dbReference type="ARBA" id="ARBA00022692"/>
    </source>
</evidence>
<keyword evidence="9" id="KW-0739">Sodium transport</keyword>
<dbReference type="Proteomes" id="UP001297600">
    <property type="component" value="Unassembled WGS sequence"/>
</dbReference>
<dbReference type="Gene3D" id="1.20.1730.10">
    <property type="entry name" value="Sodium/glucose cotransporter"/>
    <property type="match status" value="1"/>
</dbReference>
<dbReference type="InterPro" id="IPR018212">
    <property type="entry name" value="Na/solute_symporter_CS"/>
</dbReference>
<dbReference type="Pfam" id="PF00474">
    <property type="entry name" value="SSF"/>
    <property type="match status" value="1"/>
</dbReference>
<organism evidence="12 13">
    <name type="scientific">Mesosutterella porci</name>
    <dbReference type="NCBI Taxonomy" id="2915351"/>
    <lineage>
        <taxon>Bacteria</taxon>
        <taxon>Pseudomonadati</taxon>
        <taxon>Pseudomonadota</taxon>
        <taxon>Betaproteobacteria</taxon>
        <taxon>Burkholderiales</taxon>
        <taxon>Sutterellaceae</taxon>
        <taxon>Mesosutterella</taxon>
    </lineage>
</organism>
<keyword evidence="6" id="KW-0769">Symport</keyword>
<keyword evidence="4" id="KW-1003">Cell membrane</keyword>
<feature type="transmembrane region" description="Helical" evidence="11">
    <location>
        <begin position="46"/>
        <end position="65"/>
    </location>
</feature>
<feature type="transmembrane region" description="Helical" evidence="11">
    <location>
        <begin position="152"/>
        <end position="175"/>
    </location>
</feature>
<feature type="transmembrane region" description="Helical" evidence="11">
    <location>
        <begin position="281"/>
        <end position="300"/>
    </location>
</feature>
<evidence type="ECO:0000256" key="10">
    <source>
        <dbReference type="RuleBase" id="RU362091"/>
    </source>
</evidence>
<reference evidence="12 13" key="1">
    <citation type="submission" date="2022-02" db="EMBL/GenBank/DDBJ databases">
        <title>Mesosutterella porci, a novel member of the family Sutterellaceae from pig feces.</title>
        <authorList>
            <person name="Wylensek D."/>
            <person name="Clavel T."/>
        </authorList>
    </citation>
    <scope>NUCLEOTIDE SEQUENCE [LARGE SCALE GENOMIC DNA]</scope>
    <source>
        <strain evidence="13">oilRF-744-wt-GAM-9</strain>
    </source>
</reference>
<evidence type="ECO:0000256" key="4">
    <source>
        <dbReference type="ARBA" id="ARBA00022475"/>
    </source>
</evidence>
<keyword evidence="7 11" id="KW-1133">Transmembrane helix</keyword>
<dbReference type="NCBIfam" id="TIGR02119">
    <property type="entry name" value="panF"/>
    <property type="match status" value="1"/>
</dbReference>
<keyword evidence="9" id="KW-0406">Ion transport</keyword>
<dbReference type="NCBIfam" id="TIGR00813">
    <property type="entry name" value="sss"/>
    <property type="match status" value="1"/>
</dbReference>
<feature type="transmembrane region" description="Helical" evidence="11">
    <location>
        <begin position="465"/>
        <end position="483"/>
    </location>
</feature>
<feature type="transmembrane region" description="Helical" evidence="11">
    <location>
        <begin position="6"/>
        <end position="25"/>
    </location>
</feature>
<dbReference type="PANTHER" id="PTHR48086">
    <property type="entry name" value="SODIUM/PROLINE SYMPORTER-RELATED"/>
    <property type="match status" value="1"/>
</dbReference>